<dbReference type="RefSeq" id="WP_162442534.1">
    <property type="nucleotide sequence ID" value="NZ_CP048222.1"/>
</dbReference>
<comment type="pathway">
    <text evidence="5">Amino-acid biosynthesis; L-leucine biosynthesis; L-leucine from 3-methyl-2-oxobutanoate: step 4/4.</text>
</comment>
<evidence type="ECO:0000256" key="16">
    <source>
        <dbReference type="PIRSR" id="PIRSR006468-1"/>
    </source>
</evidence>
<dbReference type="EC" id="2.6.1.42" evidence="7"/>
<dbReference type="UniPathway" id="UPA00049">
    <property type="reaction ID" value="UER00062"/>
</dbReference>
<dbReference type="CDD" id="cd01557">
    <property type="entry name" value="BCAT_beta_family"/>
    <property type="match status" value="1"/>
</dbReference>
<dbReference type="InterPro" id="IPR033939">
    <property type="entry name" value="BCAT_family"/>
</dbReference>
<comment type="catalytic activity">
    <reaction evidence="15">
        <text>L-leucine + 2-oxoglutarate = 4-methyl-2-oxopentanoate + L-glutamate</text>
        <dbReference type="Rhea" id="RHEA:18321"/>
        <dbReference type="ChEBI" id="CHEBI:16810"/>
        <dbReference type="ChEBI" id="CHEBI:17865"/>
        <dbReference type="ChEBI" id="CHEBI:29985"/>
        <dbReference type="ChEBI" id="CHEBI:57427"/>
        <dbReference type="EC" id="2.6.1.42"/>
    </reaction>
</comment>
<feature type="modified residue" description="N6-(pyridoxal phosphate)lysine" evidence="16">
    <location>
        <position position="195"/>
    </location>
</feature>
<dbReference type="InterPro" id="IPR036038">
    <property type="entry name" value="Aminotransferase-like"/>
</dbReference>
<dbReference type="InterPro" id="IPR043131">
    <property type="entry name" value="BCAT-like_N"/>
</dbReference>
<keyword evidence="11" id="KW-0663">Pyridoxal phosphate</keyword>
<keyword evidence="12" id="KW-0100">Branched-chain amino acid biosynthesis</keyword>
<organism evidence="17 18">
    <name type="scientific">Rhodocytophaga rosea</name>
    <dbReference type="NCBI Taxonomy" id="2704465"/>
    <lineage>
        <taxon>Bacteria</taxon>
        <taxon>Pseudomonadati</taxon>
        <taxon>Bacteroidota</taxon>
        <taxon>Cytophagia</taxon>
        <taxon>Cytophagales</taxon>
        <taxon>Rhodocytophagaceae</taxon>
        <taxon>Rhodocytophaga</taxon>
    </lineage>
</organism>
<evidence type="ECO:0000256" key="8">
    <source>
        <dbReference type="ARBA" id="ARBA00022576"/>
    </source>
</evidence>
<dbReference type="NCBIfam" id="TIGR01123">
    <property type="entry name" value="ilvE_II"/>
    <property type="match status" value="1"/>
</dbReference>
<evidence type="ECO:0000256" key="3">
    <source>
        <dbReference type="ARBA" id="ARBA00004824"/>
    </source>
</evidence>
<dbReference type="Proteomes" id="UP000480178">
    <property type="component" value="Chromosome"/>
</dbReference>
<dbReference type="GO" id="GO:0052655">
    <property type="term" value="F:L-valine-2-oxoglutarate transaminase activity"/>
    <property type="evidence" value="ECO:0007669"/>
    <property type="project" value="RHEA"/>
</dbReference>
<dbReference type="Gene3D" id="3.30.470.10">
    <property type="match status" value="1"/>
</dbReference>
<keyword evidence="8 17" id="KW-0032">Aminotransferase</keyword>
<evidence type="ECO:0000256" key="5">
    <source>
        <dbReference type="ARBA" id="ARBA00005072"/>
    </source>
</evidence>
<dbReference type="NCBIfam" id="NF009897">
    <property type="entry name" value="PRK13357.1"/>
    <property type="match status" value="1"/>
</dbReference>
<comment type="catalytic activity">
    <reaction evidence="14">
        <text>L-isoleucine + 2-oxoglutarate = (S)-3-methyl-2-oxopentanoate + L-glutamate</text>
        <dbReference type="Rhea" id="RHEA:24801"/>
        <dbReference type="ChEBI" id="CHEBI:16810"/>
        <dbReference type="ChEBI" id="CHEBI:29985"/>
        <dbReference type="ChEBI" id="CHEBI:35146"/>
        <dbReference type="ChEBI" id="CHEBI:58045"/>
        <dbReference type="EC" id="2.6.1.42"/>
    </reaction>
</comment>
<comment type="similarity">
    <text evidence="6">Belongs to the class-IV pyridoxal-phosphate-dependent aminotransferase family.</text>
</comment>
<keyword evidence="18" id="KW-1185">Reference proteome</keyword>
<dbReference type="InterPro" id="IPR005786">
    <property type="entry name" value="B_amino_transII"/>
</dbReference>
<evidence type="ECO:0000313" key="17">
    <source>
        <dbReference type="EMBL" id="QHT66480.1"/>
    </source>
</evidence>
<keyword evidence="9" id="KW-0028">Amino-acid biosynthesis</keyword>
<dbReference type="GO" id="GO:0052656">
    <property type="term" value="F:L-isoleucine-2-oxoglutarate transaminase activity"/>
    <property type="evidence" value="ECO:0007669"/>
    <property type="project" value="RHEA"/>
</dbReference>
<evidence type="ECO:0000256" key="13">
    <source>
        <dbReference type="ARBA" id="ARBA00048212"/>
    </source>
</evidence>
<dbReference type="AlphaFoldDB" id="A0A6C0GFL4"/>
<name>A0A6C0GFL4_9BACT</name>
<dbReference type="PANTHER" id="PTHR11825:SF44">
    <property type="entry name" value="BRANCHED-CHAIN-AMINO-ACID AMINOTRANSFERASE"/>
    <property type="match status" value="1"/>
</dbReference>
<dbReference type="Pfam" id="PF01063">
    <property type="entry name" value="Aminotran_4"/>
    <property type="match status" value="1"/>
</dbReference>
<dbReference type="PIRSF" id="PIRSF006468">
    <property type="entry name" value="BCAT1"/>
    <property type="match status" value="1"/>
</dbReference>
<dbReference type="InterPro" id="IPR001544">
    <property type="entry name" value="Aminotrans_IV"/>
</dbReference>
<comment type="catalytic activity">
    <reaction evidence="13">
        <text>L-valine + 2-oxoglutarate = 3-methyl-2-oxobutanoate + L-glutamate</text>
        <dbReference type="Rhea" id="RHEA:24813"/>
        <dbReference type="ChEBI" id="CHEBI:11851"/>
        <dbReference type="ChEBI" id="CHEBI:16810"/>
        <dbReference type="ChEBI" id="CHEBI:29985"/>
        <dbReference type="ChEBI" id="CHEBI:57762"/>
        <dbReference type="EC" id="2.6.1.42"/>
    </reaction>
</comment>
<dbReference type="EMBL" id="CP048222">
    <property type="protein sequence ID" value="QHT66480.1"/>
    <property type="molecule type" value="Genomic_DNA"/>
</dbReference>
<dbReference type="GO" id="GO:0009097">
    <property type="term" value="P:isoleucine biosynthetic process"/>
    <property type="evidence" value="ECO:0007669"/>
    <property type="project" value="UniProtKB-UniPathway"/>
</dbReference>
<dbReference type="GO" id="GO:0009099">
    <property type="term" value="P:L-valine biosynthetic process"/>
    <property type="evidence" value="ECO:0007669"/>
    <property type="project" value="UniProtKB-UniPathway"/>
</dbReference>
<dbReference type="GO" id="GO:0009098">
    <property type="term" value="P:L-leucine biosynthetic process"/>
    <property type="evidence" value="ECO:0007669"/>
    <property type="project" value="UniProtKB-UniPathway"/>
</dbReference>
<dbReference type="UniPathway" id="UPA00048">
    <property type="reaction ID" value="UER00073"/>
</dbReference>
<evidence type="ECO:0000256" key="4">
    <source>
        <dbReference type="ARBA" id="ARBA00004931"/>
    </source>
</evidence>
<evidence type="ECO:0000256" key="6">
    <source>
        <dbReference type="ARBA" id="ARBA00009320"/>
    </source>
</evidence>
<keyword evidence="10 17" id="KW-0808">Transferase</keyword>
<reference evidence="17 18" key="1">
    <citation type="submission" date="2020-01" db="EMBL/GenBank/DDBJ databases">
        <authorList>
            <person name="Kim M.K."/>
        </authorList>
    </citation>
    <scope>NUCLEOTIDE SEQUENCE [LARGE SCALE GENOMIC DNA]</scope>
    <source>
        <strain evidence="17 18">172606-1</strain>
    </source>
</reference>
<dbReference type="KEGG" id="rhoz:GXP67_07330"/>
<evidence type="ECO:0000313" key="18">
    <source>
        <dbReference type="Proteomes" id="UP000480178"/>
    </source>
</evidence>
<comment type="pathway">
    <text evidence="4">Amino-acid biosynthesis; L-valine biosynthesis; L-valine from pyruvate: step 4/4.</text>
</comment>
<accession>A0A6C0GFL4</accession>
<comment type="function">
    <text evidence="2">Acts on leucine, isoleucine and valine.</text>
</comment>
<evidence type="ECO:0000256" key="15">
    <source>
        <dbReference type="ARBA" id="ARBA00049229"/>
    </source>
</evidence>
<dbReference type="InterPro" id="IPR043132">
    <property type="entry name" value="BCAT-like_C"/>
</dbReference>
<evidence type="ECO:0000256" key="7">
    <source>
        <dbReference type="ARBA" id="ARBA00013053"/>
    </source>
</evidence>
<evidence type="ECO:0000256" key="2">
    <source>
        <dbReference type="ARBA" id="ARBA00003109"/>
    </source>
</evidence>
<evidence type="ECO:0000256" key="11">
    <source>
        <dbReference type="ARBA" id="ARBA00022898"/>
    </source>
</evidence>
<dbReference type="PANTHER" id="PTHR11825">
    <property type="entry name" value="SUBGROUP IIII AMINOTRANSFERASE"/>
    <property type="match status" value="1"/>
</dbReference>
<evidence type="ECO:0000256" key="14">
    <source>
        <dbReference type="ARBA" id="ARBA00048798"/>
    </source>
</evidence>
<evidence type="ECO:0000256" key="12">
    <source>
        <dbReference type="ARBA" id="ARBA00023304"/>
    </source>
</evidence>
<sequence length="354" mass="39352">MIDVVNIQTQPVSKSRISECDFDQLVFGKTFSDHMFVASYDGKGWQDLKIVPYGDLSLSPALSALHYGQAIFEGLKAYKSQSGEALVFRPVENLKRLNKSAERLCMPTLPEEIFMSGLTQLLSIDRDWIPSKPGYSLYIRPYMFASDEYIGVKPSENYIFIIFTSPVGAYYNKPVKVRVEPHYTRAAPGGMGFAKAAGNYAASMYPATLALKDGYDQLLWTDGVEHKYFEESGTMNVMFIINDTIITPPTTDSILKGITRDSVLQLAKDWGVKVEERPVSVAEVMQAIQAGTLQEAFGVGTAATIAHISVVGYEGKDYTLPPVAERKFSNKVLKVLDEIKTGKAPDPHNWVYRV</sequence>
<comment type="pathway">
    <text evidence="3">Amino-acid biosynthesis; L-isoleucine biosynthesis; L-isoleucine from 2-oxobutanoate: step 4/4.</text>
</comment>
<dbReference type="GO" id="GO:0052654">
    <property type="term" value="F:L-leucine-2-oxoglutarate transaminase activity"/>
    <property type="evidence" value="ECO:0007669"/>
    <property type="project" value="RHEA"/>
</dbReference>
<proteinExistence type="inferred from homology"/>
<protein>
    <recommendedName>
        <fullName evidence="7">branched-chain-amino-acid transaminase</fullName>
        <ecNumber evidence="7">2.6.1.42</ecNumber>
    </recommendedName>
</protein>
<dbReference type="Gene3D" id="3.20.10.10">
    <property type="entry name" value="D-amino Acid Aminotransferase, subunit A, domain 2"/>
    <property type="match status" value="1"/>
</dbReference>
<evidence type="ECO:0000256" key="1">
    <source>
        <dbReference type="ARBA" id="ARBA00001933"/>
    </source>
</evidence>
<evidence type="ECO:0000256" key="10">
    <source>
        <dbReference type="ARBA" id="ARBA00022679"/>
    </source>
</evidence>
<gene>
    <name evidence="17" type="ORF">GXP67_07330</name>
</gene>
<dbReference type="SUPFAM" id="SSF56752">
    <property type="entry name" value="D-aminoacid aminotransferase-like PLP-dependent enzymes"/>
    <property type="match status" value="1"/>
</dbReference>
<comment type="cofactor">
    <cofactor evidence="1">
        <name>pyridoxal 5'-phosphate</name>
        <dbReference type="ChEBI" id="CHEBI:597326"/>
    </cofactor>
</comment>
<dbReference type="UniPathway" id="UPA00047">
    <property type="reaction ID" value="UER00058"/>
</dbReference>
<evidence type="ECO:0000256" key="9">
    <source>
        <dbReference type="ARBA" id="ARBA00022605"/>
    </source>
</evidence>